<protein>
    <submittedName>
        <fullName evidence="2">Uncharacterized protein</fullName>
    </submittedName>
</protein>
<reference evidence="2" key="2">
    <citation type="submission" date="2020-09" db="EMBL/GenBank/DDBJ databases">
        <authorList>
            <person name="Sun Q."/>
            <person name="Ohkuma M."/>
        </authorList>
    </citation>
    <scope>NUCLEOTIDE SEQUENCE</scope>
    <source>
        <strain evidence="2">JCM 3090</strain>
    </source>
</reference>
<sequence>MAAGSPHRAAPARFGRGAVAGVLPALVAVLAPAAPADAVAGWGASTASRSGTIGMARATYAFAGGGADPARARLDVPFALFTATGYATLTNTGPTAASFAGPVTATGLSAATRVTVTRCAVAFNTTFGTCGSGSTLLVDNALLTGAPTAPYGSLAAGQTRYLKITIVSLVAVAGSVGLDPLAGTLPVGGANRTNG</sequence>
<evidence type="ECO:0000313" key="2">
    <source>
        <dbReference type="EMBL" id="GGJ87072.1"/>
    </source>
</evidence>
<accession>A0A8J3B519</accession>
<organism evidence="2 3">
    <name type="scientific">Pilimelia anulata</name>
    <dbReference type="NCBI Taxonomy" id="53371"/>
    <lineage>
        <taxon>Bacteria</taxon>
        <taxon>Bacillati</taxon>
        <taxon>Actinomycetota</taxon>
        <taxon>Actinomycetes</taxon>
        <taxon>Micromonosporales</taxon>
        <taxon>Micromonosporaceae</taxon>
        <taxon>Pilimelia</taxon>
    </lineage>
</organism>
<dbReference type="AlphaFoldDB" id="A0A8J3B519"/>
<gene>
    <name evidence="2" type="ORF">GCM10010123_15850</name>
</gene>
<proteinExistence type="predicted"/>
<comment type="caution">
    <text evidence="2">The sequence shown here is derived from an EMBL/GenBank/DDBJ whole genome shotgun (WGS) entry which is preliminary data.</text>
</comment>
<name>A0A8J3B519_9ACTN</name>
<feature type="chain" id="PRO_5035327520" evidence="1">
    <location>
        <begin position="34"/>
        <end position="195"/>
    </location>
</feature>
<evidence type="ECO:0000256" key="1">
    <source>
        <dbReference type="SAM" id="SignalP"/>
    </source>
</evidence>
<evidence type="ECO:0000313" key="3">
    <source>
        <dbReference type="Proteomes" id="UP000649739"/>
    </source>
</evidence>
<keyword evidence="1" id="KW-0732">Signal</keyword>
<dbReference type="EMBL" id="BMQB01000003">
    <property type="protein sequence ID" value="GGJ87072.1"/>
    <property type="molecule type" value="Genomic_DNA"/>
</dbReference>
<keyword evidence="3" id="KW-1185">Reference proteome</keyword>
<feature type="signal peptide" evidence="1">
    <location>
        <begin position="1"/>
        <end position="33"/>
    </location>
</feature>
<dbReference type="Proteomes" id="UP000649739">
    <property type="component" value="Unassembled WGS sequence"/>
</dbReference>
<reference evidence="2" key="1">
    <citation type="journal article" date="2014" name="Int. J. Syst. Evol. Microbiol.">
        <title>Complete genome sequence of Corynebacterium casei LMG S-19264T (=DSM 44701T), isolated from a smear-ripened cheese.</title>
        <authorList>
            <consortium name="US DOE Joint Genome Institute (JGI-PGF)"/>
            <person name="Walter F."/>
            <person name="Albersmeier A."/>
            <person name="Kalinowski J."/>
            <person name="Ruckert C."/>
        </authorList>
    </citation>
    <scope>NUCLEOTIDE SEQUENCE</scope>
    <source>
        <strain evidence="2">JCM 3090</strain>
    </source>
</reference>